<evidence type="ECO:0000256" key="4">
    <source>
        <dbReference type="ARBA" id="ARBA00014971"/>
    </source>
</evidence>
<evidence type="ECO:0000256" key="5">
    <source>
        <dbReference type="ARBA" id="ARBA00022490"/>
    </source>
</evidence>
<dbReference type="GO" id="GO:0005737">
    <property type="term" value="C:cytoplasm"/>
    <property type="evidence" value="ECO:0007669"/>
    <property type="project" value="UniProtKB-SubCell"/>
</dbReference>
<evidence type="ECO:0000256" key="2">
    <source>
        <dbReference type="ARBA" id="ARBA00004496"/>
    </source>
</evidence>
<evidence type="ECO:0000256" key="6">
    <source>
        <dbReference type="ARBA" id="ARBA00029995"/>
    </source>
</evidence>
<dbReference type="InParanoid" id="A0A0D1Y321"/>
<protein>
    <recommendedName>
        <fullName evidence="4">Biogenesis of lysosome-related organelles complex 1 subunit CNL1</fullName>
    </recommendedName>
    <alternativeName>
        <fullName evidence="6">CNO-like protein 1</fullName>
    </alternativeName>
</protein>
<dbReference type="VEuPathDB" id="FungiDB:PV09_00301"/>
<dbReference type="GO" id="GO:0031083">
    <property type="term" value="C:BLOC-1 complex"/>
    <property type="evidence" value="ECO:0007669"/>
    <property type="project" value="InterPro"/>
</dbReference>
<feature type="coiled-coil region" evidence="7">
    <location>
        <begin position="96"/>
        <end position="126"/>
    </location>
</feature>
<evidence type="ECO:0000256" key="3">
    <source>
        <dbReference type="ARBA" id="ARBA00007289"/>
    </source>
</evidence>
<dbReference type="RefSeq" id="XP_016219280.1">
    <property type="nucleotide sequence ID" value="XM_016353023.1"/>
</dbReference>
<dbReference type="PANTHER" id="PTHR39145:SF1">
    <property type="entry name" value="BIOGENESIS OF LYSOSOME-RELATED ORGANELLES COMPLEX 1 SUBUNIT CNL1"/>
    <property type="match status" value="1"/>
</dbReference>
<keyword evidence="5" id="KW-0963">Cytoplasm</keyword>
<evidence type="ECO:0000256" key="7">
    <source>
        <dbReference type="SAM" id="Coils"/>
    </source>
</evidence>
<dbReference type="OrthoDB" id="5424991at2759"/>
<name>A0A0D1Y321_9PEZI</name>
<proteinExistence type="inferred from homology"/>
<comment type="subcellular location">
    <subcellularLocation>
        <location evidence="2">Cytoplasm</location>
    </subcellularLocation>
</comment>
<dbReference type="PANTHER" id="PTHR39145">
    <property type="entry name" value="BIOGENESIS OF LYSOSOME-RELATED ORGANELLES COMPLEX 1 SUBUNIT CNL1"/>
    <property type="match status" value="1"/>
</dbReference>
<evidence type="ECO:0000313" key="8">
    <source>
        <dbReference type="EMBL" id="KIW09411.1"/>
    </source>
</evidence>
<evidence type="ECO:0000313" key="9">
    <source>
        <dbReference type="Proteomes" id="UP000053259"/>
    </source>
</evidence>
<dbReference type="Proteomes" id="UP000053259">
    <property type="component" value="Unassembled WGS sequence"/>
</dbReference>
<sequence length="144" mass="16321">MASPANSVPDTQLGLTNDEIRALRYHQQVALSQTGSSRAASQASSAGRLLLDPSSLTALSAYFDRLMYSIQQRWQSLYSQTQNATGAQYDRAGRLIEDADAAIERFEEILRQIEELQNEFEKVRRIGEIVKQYRARVEALDRRI</sequence>
<organism evidence="8 9">
    <name type="scientific">Verruconis gallopava</name>
    <dbReference type="NCBI Taxonomy" id="253628"/>
    <lineage>
        <taxon>Eukaryota</taxon>
        <taxon>Fungi</taxon>
        <taxon>Dikarya</taxon>
        <taxon>Ascomycota</taxon>
        <taxon>Pezizomycotina</taxon>
        <taxon>Dothideomycetes</taxon>
        <taxon>Pleosporomycetidae</taxon>
        <taxon>Venturiales</taxon>
        <taxon>Sympoventuriaceae</taxon>
        <taxon>Verruconis</taxon>
    </lineage>
</organism>
<evidence type="ECO:0000256" key="1">
    <source>
        <dbReference type="ARBA" id="ARBA00003807"/>
    </source>
</evidence>
<comment type="function">
    <text evidence="1">Component of the biogenesis of lysosome-related organelles complex-1 (BLOC-1), a complex that is involved in endosomal cargo sorting.</text>
</comment>
<dbReference type="GO" id="GO:0007032">
    <property type="term" value="P:endosome organization"/>
    <property type="evidence" value="ECO:0007669"/>
    <property type="project" value="TreeGrafter"/>
</dbReference>
<dbReference type="InterPro" id="IPR034455">
    <property type="entry name" value="CNL1"/>
</dbReference>
<comment type="similarity">
    <text evidence="3">Belongs to the BLOC1S4 family.</text>
</comment>
<keyword evidence="9" id="KW-1185">Reference proteome</keyword>
<accession>A0A0D1Y321</accession>
<dbReference type="GeneID" id="27308274"/>
<reference evidence="8 9" key="1">
    <citation type="submission" date="2015-01" db="EMBL/GenBank/DDBJ databases">
        <title>The Genome Sequence of Ochroconis gallopava CBS43764.</title>
        <authorList>
            <consortium name="The Broad Institute Genomics Platform"/>
            <person name="Cuomo C."/>
            <person name="de Hoog S."/>
            <person name="Gorbushina A."/>
            <person name="Stielow B."/>
            <person name="Teixiera M."/>
            <person name="Abouelleil A."/>
            <person name="Chapman S.B."/>
            <person name="Priest M."/>
            <person name="Young S.K."/>
            <person name="Wortman J."/>
            <person name="Nusbaum C."/>
            <person name="Birren B."/>
        </authorList>
    </citation>
    <scope>NUCLEOTIDE SEQUENCE [LARGE SCALE GENOMIC DNA]</scope>
    <source>
        <strain evidence="8 9">CBS 43764</strain>
    </source>
</reference>
<dbReference type="STRING" id="253628.A0A0D1Y321"/>
<dbReference type="EMBL" id="KN847529">
    <property type="protein sequence ID" value="KIW09411.1"/>
    <property type="molecule type" value="Genomic_DNA"/>
</dbReference>
<gene>
    <name evidence="8" type="ORF">PV09_00301</name>
</gene>
<keyword evidence="7" id="KW-0175">Coiled coil</keyword>
<dbReference type="HOGENOM" id="CLU_096905_0_1_1"/>
<dbReference type="AlphaFoldDB" id="A0A0D1Y321"/>